<proteinExistence type="inferred from homology"/>
<sequence length="555" mass="63245">MRRKCEVESSNFIKLSAIYRSRHTSSLPWISPLKFTKPAQPKPDPPPETAVEPPRKRKFISHDGAINLIKREKDPQLALKIFNMVSQQKGFQHNNATYATILEKLARCNEFHAVDRVLHQMTYETCKFHEGIFVNLMHHFSKSSLHDKVLQAFFSIKPIVRDKPSPKALTTCLNLLLDSNRVVLARKLLLHAKRGLTHKPNVCIFNILVKYHCKNGDLESAFEVVKEMRSSEFSYPNLITYSTLMDGLCRNGRLREAFQLFEEMVSRDHIVPDPLTYNVLINGFCREGKPDHARYVIEFMKSNGCYPNVYNYSALVNALCRIGKLEDAKGVLAEMKNSGLKPDAVTYTSLINYLCRNGQVGEAIQLLEEMKENKIQADTVVFNLILGGFCREGRYEEALDMLEKLPQQGVYLNKGSYRIVLNSLTQKGELKSAKELLGLMLSRGFLPHYASSNELLVCLCKGGMADDAARALFDLVEMGFQPGLESWEVLIGLICRDRKLLYVFDLLDELVKSFAEGKDDVEVLCSARNRNAIDDVKMWQGIPYQIFQEDICDIR</sequence>
<dbReference type="PANTHER" id="PTHR47447:SF28">
    <property type="entry name" value="PENTACOTRIPEPTIDE-REPEAT REGION OF PRORP DOMAIN-CONTAINING PROTEIN"/>
    <property type="match status" value="1"/>
</dbReference>
<feature type="repeat" description="PPR" evidence="3">
    <location>
        <begin position="237"/>
        <end position="271"/>
    </location>
</feature>
<dbReference type="Pfam" id="PF13041">
    <property type="entry name" value="PPR_2"/>
    <property type="match status" value="2"/>
</dbReference>
<feature type="repeat" description="PPR" evidence="3">
    <location>
        <begin position="343"/>
        <end position="377"/>
    </location>
</feature>
<evidence type="ECO:0000256" key="1">
    <source>
        <dbReference type="ARBA" id="ARBA00007626"/>
    </source>
</evidence>
<name>A0AAN9QZG1_PHACN</name>
<feature type="repeat" description="PPR" evidence="3">
    <location>
        <begin position="413"/>
        <end position="447"/>
    </location>
</feature>
<dbReference type="NCBIfam" id="TIGR00756">
    <property type="entry name" value="PPR"/>
    <property type="match status" value="7"/>
</dbReference>
<dbReference type="InterPro" id="IPR011990">
    <property type="entry name" value="TPR-like_helical_dom_sf"/>
</dbReference>
<accession>A0AAN9QZG1</accession>
<protein>
    <recommendedName>
        <fullName evidence="7">Pentatricopeptide repeat-containing protein</fullName>
    </recommendedName>
</protein>
<keyword evidence="2" id="KW-0677">Repeat</keyword>
<dbReference type="SUPFAM" id="SSF81901">
    <property type="entry name" value="HCP-like"/>
    <property type="match status" value="1"/>
</dbReference>
<feature type="repeat" description="PPR" evidence="3">
    <location>
        <begin position="273"/>
        <end position="307"/>
    </location>
</feature>
<organism evidence="5 6">
    <name type="scientific">Phaseolus coccineus</name>
    <name type="common">Scarlet runner bean</name>
    <name type="synonym">Phaseolus multiflorus</name>
    <dbReference type="NCBI Taxonomy" id="3886"/>
    <lineage>
        <taxon>Eukaryota</taxon>
        <taxon>Viridiplantae</taxon>
        <taxon>Streptophyta</taxon>
        <taxon>Embryophyta</taxon>
        <taxon>Tracheophyta</taxon>
        <taxon>Spermatophyta</taxon>
        <taxon>Magnoliopsida</taxon>
        <taxon>eudicotyledons</taxon>
        <taxon>Gunneridae</taxon>
        <taxon>Pentapetalae</taxon>
        <taxon>rosids</taxon>
        <taxon>fabids</taxon>
        <taxon>Fabales</taxon>
        <taxon>Fabaceae</taxon>
        <taxon>Papilionoideae</taxon>
        <taxon>50 kb inversion clade</taxon>
        <taxon>NPAAA clade</taxon>
        <taxon>indigoferoid/millettioid clade</taxon>
        <taxon>Phaseoleae</taxon>
        <taxon>Phaseolus</taxon>
    </lineage>
</organism>
<dbReference type="EMBL" id="JAYMYR010000007">
    <property type="protein sequence ID" value="KAK7352986.1"/>
    <property type="molecule type" value="Genomic_DNA"/>
</dbReference>
<gene>
    <name evidence="5" type="ORF">VNO80_18418</name>
</gene>
<evidence type="ECO:0000256" key="4">
    <source>
        <dbReference type="SAM" id="MobiDB-lite"/>
    </source>
</evidence>
<dbReference type="PROSITE" id="PS51375">
    <property type="entry name" value="PPR"/>
    <property type="match status" value="7"/>
</dbReference>
<feature type="repeat" description="PPR" evidence="3">
    <location>
        <begin position="308"/>
        <end position="342"/>
    </location>
</feature>
<comment type="caution">
    <text evidence="5">The sequence shown here is derived from an EMBL/GenBank/DDBJ whole genome shotgun (WGS) entry which is preliminary data.</text>
</comment>
<dbReference type="Gene3D" id="1.25.40.10">
    <property type="entry name" value="Tetratricopeptide repeat domain"/>
    <property type="match status" value="4"/>
</dbReference>
<feature type="region of interest" description="Disordered" evidence="4">
    <location>
        <begin position="32"/>
        <end position="54"/>
    </location>
</feature>
<dbReference type="AlphaFoldDB" id="A0AAN9QZG1"/>
<dbReference type="Pfam" id="PF12854">
    <property type="entry name" value="PPR_1"/>
    <property type="match status" value="3"/>
</dbReference>
<dbReference type="PANTHER" id="PTHR47447">
    <property type="entry name" value="OS03G0856100 PROTEIN"/>
    <property type="match status" value="1"/>
</dbReference>
<evidence type="ECO:0000313" key="6">
    <source>
        <dbReference type="Proteomes" id="UP001374584"/>
    </source>
</evidence>
<reference evidence="5 6" key="1">
    <citation type="submission" date="2024-01" db="EMBL/GenBank/DDBJ databases">
        <title>The genomes of 5 underutilized Papilionoideae crops provide insights into root nodulation and disease resistanc.</title>
        <authorList>
            <person name="Jiang F."/>
        </authorList>
    </citation>
    <scope>NUCLEOTIDE SEQUENCE [LARGE SCALE GENOMIC DNA]</scope>
    <source>
        <strain evidence="5">JINMINGXINNONG_FW02</strain>
        <tissue evidence="5">Leaves</tissue>
    </source>
</reference>
<dbReference type="Proteomes" id="UP001374584">
    <property type="component" value="Unassembled WGS sequence"/>
</dbReference>
<evidence type="ECO:0000256" key="2">
    <source>
        <dbReference type="ARBA" id="ARBA00022737"/>
    </source>
</evidence>
<keyword evidence="6" id="KW-1185">Reference proteome</keyword>
<feature type="repeat" description="PPR" evidence="3">
    <location>
        <begin position="201"/>
        <end position="235"/>
    </location>
</feature>
<evidence type="ECO:0000256" key="3">
    <source>
        <dbReference type="PROSITE-ProRule" id="PRU00708"/>
    </source>
</evidence>
<evidence type="ECO:0000313" key="5">
    <source>
        <dbReference type="EMBL" id="KAK7352986.1"/>
    </source>
</evidence>
<dbReference type="InterPro" id="IPR002885">
    <property type="entry name" value="PPR_rpt"/>
</dbReference>
<comment type="similarity">
    <text evidence="1">Belongs to the PPR family. P subfamily.</text>
</comment>
<evidence type="ECO:0008006" key="7">
    <source>
        <dbReference type="Google" id="ProtNLM"/>
    </source>
</evidence>
<feature type="repeat" description="PPR" evidence="3">
    <location>
        <begin position="378"/>
        <end position="412"/>
    </location>
</feature>